<dbReference type="EMBL" id="CAXJIO010000010">
    <property type="protein sequence ID" value="CAL2102210.1"/>
    <property type="molecule type" value="Genomic_DNA"/>
</dbReference>
<evidence type="ECO:0008006" key="3">
    <source>
        <dbReference type="Google" id="ProtNLM"/>
    </source>
</evidence>
<dbReference type="RefSeq" id="WP_348714312.1">
    <property type="nucleotide sequence ID" value="NZ_CAXJIO010000010.1"/>
</dbReference>
<keyword evidence="2" id="KW-1185">Reference proteome</keyword>
<reference evidence="1 2" key="1">
    <citation type="submission" date="2024-05" db="EMBL/GenBank/DDBJ databases">
        <authorList>
            <person name="Duchaud E."/>
        </authorList>
    </citation>
    <scope>NUCLEOTIDE SEQUENCE [LARGE SCALE GENOMIC DNA]</scope>
    <source>
        <strain evidence="1">Ena-SAMPLE-TAB-13-05-2024-13:56:06:370-140308</strain>
    </source>
</reference>
<dbReference type="Pfam" id="PF11751">
    <property type="entry name" value="PorP_SprF"/>
    <property type="match status" value="1"/>
</dbReference>
<protein>
    <recommendedName>
        <fullName evidence="3">Type IX secretion system membrane protein PorP/SprF</fullName>
    </recommendedName>
</protein>
<dbReference type="NCBIfam" id="TIGR03519">
    <property type="entry name" value="T9SS_PorP_fam"/>
    <property type="match status" value="1"/>
</dbReference>
<organism evidence="1 2">
    <name type="scientific">Tenacibaculum polynesiense</name>
    <dbReference type="NCBI Taxonomy" id="3137857"/>
    <lineage>
        <taxon>Bacteria</taxon>
        <taxon>Pseudomonadati</taxon>
        <taxon>Bacteroidota</taxon>
        <taxon>Flavobacteriia</taxon>
        <taxon>Flavobacteriales</taxon>
        <taxon>Flavobacteriaceae</taxon>
        <taxon>Tenacibaculum</taxon>
    </lineage>
</organism>
<proteinExistence type="predicted"/>
<evidence type="ECO:0000313" key="2">
    <source>
        <dbReference type="Proteomes" id="UP001497527"/>
    </source>
</evidence>
<dbReference type="Proteomes" id="UP001497527">
    <property type="component" value="Unassembled WGS sequence"/>
</dbReference>
<sequence length="355" mass="40319">MLHFKHSFFDFNSKSYLAWLYLTAIYQVGYMKKIVGVLFLLFFSLKATSQETLPIYADYLSDNVYLLHPAAAGIGECGKIRFTARQQWFGVDDAPSLQTLSYHAKAGNESNSGYGFILFNDSNGYHSQIGFQGTYAYHLNMGNDNLFNQLSFGLSMSVVQNQVDQRTFSGDRADVISQVIESDFYFNADFGMAYHYKGFASYFTVKNLFLAAKGNLNPNFESLNLRNYILGASYFFGEEDVLQYEPSLMFQYKELTGEKIADINFKVYKKIRNTQFWAALSYRSSFDGSVFGEAQYFTPIVGVNFDRFMVAYTYTQQTGDIVFSNGGFHQISLGMNILCRKRRASACPNINGGLF</sequence>
<evidence type="ECO:0000313" key="1">
    <source>
        <dbReference type="EMBL" id="CAL2102210.1"/>
    </source>
</evidence>
<gene>
    <name evidence="1" type="ORF">T190423A01A_10773</name>
</gene>
<accession>A0ABM9P9G3</accession>
<comment type="caution">
    <text evidence="1">The sequence shown here is derived from an EMBL/GenBank/DDBJ whole genome shotgun (WGS) entry which is preliminary data.</text>
</comment>
<dbReference type="InterPro" id="IPR019861">
    <property type="entry name" value="PorP/SprF_Bacteroidetes"/>
</dbReference>
<name>A0ABM9P9G3_9FLAO</name>